<comment type="caution">
    <text evidence="1">The sequence shown here is derived from an EMBL/GenBank/DDBJ whole genome shotgun (WGS) entry which is preliminary data.</text>
</comment>
<dbReference type="EMBL" id="JAGSOJ010000002">
    <property type="protein sequence ID" value="MCM1990312.1"/>
    <property type="molecule type" value="Genomic_DNA"/>
</dbReference>
<evidence type="ECO:0000313" key="1">
    <source>
        <dbReference type="EMBL" id="MCM1990312.1"/>
    </source>
</evidence>
<proteinExistence type="predicted"/>
<name>A0A9J6P422_9CLOT</name>
<dbReference type="RefSeq" id="WP_250859348.1">
    <property type="nucleotide sequence ID" value="NZ_JAGSOJ010000002.1"/>
</dbReference>
<dbReference type="SUPFAM" id="SSF158397">
    <property type="entry name" value="TM1646-like"/>
    <property type="match status" value="1"/>
</dbReference>
<evidence type="ECO:0000313" key="2">
    <source>
        <dbReference type="Proteomes" id="UP001056429"/>
    </source>
</evidence>
<protein>
    <submittedName>
        <fullName evidence="1">YaaR family protein</fullName>
    </submittedName>
</protein>
<dbReference type="Proteomes" id="UP001056429">
    <property type="component" value="Unassembled WGS sequence"/>
</dbReference>
<dbReference type="InterPro" id="IPR024042">
    <property type="entry name" value="TM1646-like_dom_sf"/>
</dbReference>
<accession>A0A9J6P422</accession>
<dbReference type="AlphaFoldDB" id="A0A9J6P422"/>
<sequence length="140" mass="16451">MEIKGVGRNRVVTSSNKKIATKKDFSQNFSFQRQKKNEQELKKMIEDIRKKGSRLVLTKCYSDVKAYKNMIKEYLQSVLNHMYDVKKDISFWQTQYFITVDTIDLKLEDLTRIMIEGEKENLNIAATVDDITGLLIDIYK</sequence>
<organism evidence="1 2">
    <name type="scientific">Oceanirhabdus seepicola</name>
    <dbReference type="NCBI Taxonomy" id="2828781"/>
    <lineage>
        <taxon>Bacteria</taxon>
        <taxon>Bacillati</taxon>
        <taxon>Bacillota</taxon>
        <taxon>Clostridia</taxon>
        <taxon>Eubacteriales</taxon>
        <taxon>Clostridiaceae</taxon>
        <taxon>Oceanirhabdus</taxon>
    </lineage>
</organism>
<reference evidence="1" key="1">
    <citation type="journal article" date="2021" name="mSystems">
        <title>Bacteria and Archaea Synergistically Convert Glycine Betaine to Biogenic Methane in the Formosa Cold Seep of the South China Sea.</title>
        <authorList>
            <person name="Li L."/>
            <person name="Zhang W."/>
            <person name="Zhang S."/>
            <person name="Song L."/>
            <person name="Sun Q."/>
            <person name="Zhang H."/>
            <person name="Xiang H."/>
            <person name="Dong X."/>
        </authorList>
    </citation>
    <scope>NUCLEOTIDE SEQUENCE</scope>
    <source>
        <strain evidence="1">ZWT</strain>
    </source>
</reference>
<dbReference type="Gene3D" id="1.20.120.490">
    <property type="entry name" value="Hypothetical protein TM1646-like domain"/>
    <property type="match status" value="1"/>
</dbReference>
<dbReference type="InterPro" id="IPR005585">
    <property type="entry name" value="DUF327"/>
</dbReference>
<keyword evidence="2" id="KW-1185">Reference proteome</keyword>
<dbReference type="Pfam" id="PF03885">
    <property type="entry name" value="DUF327"/>
    <property type="match status" value="1"/>
</dbReference>
<reference evidence="1" key="2">
    <citation type="submission" date="2021-04" db="EMBL/GenBank/DDBJ databases">
        <authorList>
            <person name="Dong X."/>
        </authorList>
    </citation>
    <scope>NUCLEOTIDE SEQUENCE</scope>
    <source>
        <strain evidence="1">ZWT</strain>
    </source>
</reference>
<gene>
    <name evidence="1" type="ORF">KDK92_11250</name>
</gene>